<dbReference type="AlphaFoldDB" id="A0A0R2CZP8"/>
<dbReference type="PATRIC" id="fig|1423802.4.peg.1014"/>
<keyword evidence="3" id="KW-1185">Reference proteome</keyword>
<dbReference type="RefSeq" id="WP_147649722.1">
    <property type="nucleotide sequence ID" value="NZ_AYZR01000009.1"/>
</dbReference>
<feature type="transmembrane region" description="Helical" evidence="1">
    <location>
        <begin position="179"/>
        <end position="205"/>
    </location>
</feature>
<keyword evidence="1" id="KW-0812">Transmembrane</keyword>
<evidence type="ECO:0000256" key="1">
    <source>
        <dbReference type="SAM" id="Phobius"/>
    </source>
</evidence>
<feature type="transmembrane region" description="Helical" evidence="1">
    <location>
        <begin position="211"/>
        <end position="235"/>
    </location>
</feature>
<keyword evidence="1" id="KW-0472">Membrane</keyword>
<name>A0A0R2CZP8_9LACO</name>
<protein>
    <submittedName>
        <fullName evidence="2">Uncharacterized protein</fullName>
    </submittedName>
</protein>
<feature type="transmembrane region" description="Helical" evidence="1">
    <location>
        <begin position="147"/>
        <end position="167"/>
    </location>
</feature>
<comment type="caution">
    <text evidence="2">The sequence shown here is derived from an EMBL/GenBank/DDBJ whole genome shotgun (WGS) entry which is preliminary data.</text>
</comment>
<feature type="transmembrane region" description="Helical" evidence="1">
    <location>
        <begin position="95"/>
        <end position="117"/>
    </location>
</feature>
<dbReference type="Proteomes" id="UP000051256">
    <property type="component" value="Unassembled WGS sequence"/>
</dbReference>
<dbReference type="STRING" id="1423802.FC56_GL001001"/>
<reference evidence="2 3" key="1">
    <citation type="journal article" date="2015" name="Genome Announc.">
        <title>Expanding the biotechnology potential of lactobacilli through comparative genomics of 213 strains and associated genera.</title>
        <authorList>
            <person name="Sun Z."/>
            <person name="Harris H.M."/>
            <person name="McCann A."/>
            <person name="Guo C."/>
            <person name="Argimon S."/>
            <person name="Zhang W."/>
            <person name="Yang X."/>
            <person name="Jeffery I.B."/>
            <person name="Cooney J.C."/>
            <person name="Kagawa T.F."/>
            <person name="Liu W."/>
            <person name="Song Y."/>
            <person name="Salvetti E."/>
            <person name="Wrobel A."/>
            <person name="Rasinkangas P."/>
            <person name="Parkhill J."/>
            <person name="Rea M.C."/>
            <person name="O'Sullivan O."/>
            <person name="Ritari J."/>
            <person name="Douillard F.P."/>
            <person name="Paul Ross R."/>
            <person name="Yang R."/>
            <person name="Briner A.E."/>
            <person name="Felis G.E."/>
            <person name="de Vos W.M."/>
            <person name="Barrangou R."/>
            <person name="Klaenhammer T.R."/>
            <person name="Caufield P.W."/>
            <person name="Cui Y."/>
            <person name="Zhang H."/>
            <person name="O'Toole P.W."/>
        </authorList>
    </citation>
    <scope>NUCLEOTIDE SEQUENCE [LARGE SCALE GENOMIC DNA]</scope>
    <source>
        <strain evidence="2 3">DSM 24302</strain>
    </source>
</reference>
<keyword evidence="1" id="KW-1133">Transmembrane helix</keyword>
<evidence type="ECO:0000313" key="3">
    <source>
        <dbReference type="Proteomes" id="UP000051256"/>
    </source>
</evidence>
<accession>A0A0R2CZP8</accession>
<proteinExistence type="predicted"/>
<feature type="transmembrane region" description="Helical" evidence="1">
    <location>
        <begin position="35"/>
        <end position="56"/>
    </location>
</feature>
<sequence>MNLVIIPLAFTGALSWLNRQTKKILVTYYGPNSQVWLGGLGIMIHEASHLITALIFRHQIDAVKLLQFPSADQQTLGYVRHSWNQQSKYQQLGNFFIGLAPVVGCSLALAGLGFWLVPNLMHGLMIWGINLSSGQLAASPDLRIDKWWHILLFMILATNISWGGFDLSPADLQNTGAGAWLWGTVLVIGTLVLTLISPQGIWLVWLNYLGWSWAILLGFALLLSLFLQLILRIVIRFTK</sequence>
<organism evidence="2 3">
    <name type="scientific">Lentilactobacillus senioris DSM 24302 = JCM 17472</name>
    <dbReference type="NCBI Taxonomy" id="1423802"/>
    <lineage>
        <taxon>Bacteria</taxon>
        <taxon>Bacillati</taxon>
        <taxon>Bacillota</taxon>
        <taxon>Bacilli</taxon>
        <taxon>Lactobacillales</taxon>
        <taxon>Lactobacillaceae</taxon>
        <taxon>Lentilactobacillus</taxon>
    </lineage>
</organism>
<evidence type="ECO:0000313" key="2">
    <source>
        <dbReference type="EMBL" id="KRM93334.1"/>
    </source>
</evidence>
<gene>
    <name evidence="2" type="ORF">FC56_GL001001</name>
</gene>
<dbReference type="EMBL" id="AYZR01000009">
    <property type="protein sequence ID" value="KRM93334.1"/>
    <property type="molecule type" value="Genomic_DNA"/>
</dbReference>